<keyword evidence="1" id="KW-0472">Membrane</keyword>
<evidence type="ECO:0000313" key="2">
    <source>
        <dbReference type="EMBL" id="AEP85441.1"/>
    </source>
</evidence>
<keyword evidence="1" id="KW-0812">Transmembrane</keyword>
<reference evidence="2 3" key="1">
    <citation type="journal article" date="2012" name="J. Bacteriol.">
        <title>Whole-genome sequences of Bacillus subtilis and close relatives.</title>
        <authorList>
            <person name="Earl A.M."/>
            <person name="Eppinger M."/>
            <person name="Fricke W.F."/>
            <person name="Rosovitz M.J."/>
            <person name="Rasko D.A."/>
            <person name="Daugherty S."/>
            <person name="Losick R."/>
            <person name="Kolter R."/>
            <person name="Ravel J."/>
        </authorList>
    </citation>
    <scope>NUCLEOTIDE SEQUENCE [LARGE SCALE GENOMIC DNA]</scope>
    <source>
        <strain evidence="3">DSM 15029 / JCM 12233 / NBRC 101239 / NRRL B-23049 / TU-B-10</strain>
    </source>
</reference>
<keyword evidence="1" id="KW-1133">Transmembrane helix</keyword>
<dbReference type="Proteomes" id="UP000002651">
    <property type="component" value="Chromosome"/>
</dbReference>
<proteinExistence type="predicted"/>
<keyword evidence="3" id="KW-1185">Reference proteome</keyword>
<dbReference type="EMBL" id="CP002905">
    <property type="protein sequence ID" value="AEP85441.1"/>
    <property type="molecule type" value="Genomic_DNA"/>
</dbReference>
<dbReference type="KEGG" id="bst:GYO_0744"/>
<feature type="transmembrane region" description="Helical" evidence="1">
    <location>
        <begin position="18"/>
        <end position="38"/>
    </location>
</feature>
<sequence>MNVKEENTKTASFGLKSFFIFLVSSFIFSMLTFFSVFLDE</sequence>
<accession>G4NWA1</accession>
<evidence type="ECO:0000256" key="1">
    <source>
        <dbReference type="SAM" id="Phobius"/>
    </source>
</evidence>
<name>G4NWA1_BACS4</name>
<protein>
    <submittedName>
        <fullName evidence="2">Uncharacterized protein</fullName>
    </submittedName>
</protein>
<dbReference type="AlphaFoldDB" id="G4NWA1"/>
<dbReference type="HOGENOM" id="CLU_3285175_0_0_9"/>
<organism evidence="2 3">
    <name type="scientific">Bacillus spizizenii (strain DSM 15029 / JCM 12233 / NBRC 101239 / NRRL B-23049 / TU-B-10)</name>
    <name type="common">Bacillus subtilis subsp. spizizenii</name>
    <dbReference type="NCBI Taxonomy" id="1052585"/>
    <lineage>
        <taxon>Bacteria</taxon>
        <taxon>Bacillati</taxon>
        <taxon>Bacillota</taxon>
        <taxon>Bacilli</taxon>
        <taxon>Bacillales</taxon>
        <taxon>Bacillaceae</taxon>
        <taxon>Bacillus</taxon>
    </lineage>
</organism>
<evidence type="ECO:0000313" key="3">
    <source>
        <dbReference type="Proteomes" id="UP000002651"/>
    </source>
</evidence>
<gene>
    <name evidence="2" type="ordered locus">GYO_0744</name>
</gene>